<gene>
    <name evidence="2" type="ORF">P7K49_013230</name>
</gene>
<feature type="region of interest" description="Disordered" evidence="1">
    <location>
        <begin position="16"/>
        <end position="159"/>
    </location>
</feature>
<protein>
    <submittedName>
        <fullName evidence="2">Uncharacterized protein</fullName>
    </submittedName>
</protein>
<feature type="compositionally biased region" description="Basic and acidic residues" evidence="1">
    <location>
        <begin position="148"/>
        <end position="159"/>
    </location>
</feature>
<proteinExistence type="predicted"/>
<accession>A0ABQ9VFA7</accession>
<dbReference type="Proteomes" id="UP001266305">
    <property type="component" value="Unassembled WGS sequence"/>
</dbReference>
<sequence>MPHSCRSSWAAPLRALPLAAEHREPQGFRHPPSPGCPPGGAASSAPQPSSTAAPPRARLPGRAGSFCSREREDRGERKEEGRTGRPPGNSAAQRPSPTPPEKLGGPILQGRLPLGISARRGLWRGEDPSPQDVGQAHIDLREDDDEDEVHHRSCEAGDA</sequence>
<comment type="caution">
    <text evidence="2">The sequence shown here is derived from an EMBL/GenBank/DDBJ whole genome shotgun (WGS) entry which is preliminary data.</text>
</comment>
<evidence type="ECO:0000313" key="3">
    <source>
        <dbReference type="Proteomes" id="UP001266305"/>
    </source>
</evidence>
<organism evidence="2 3">
    <name type="scientific">Saguinus oedipus</name>
    <name type="common">Cotton-top tamarin</name>
    <name type="synonym">Oedipomidas oedipus</name>
    <dbReference type="NCBI Taxonomy" id="9490"/>
    <lineage>
        <taxon>Eukaryota</taxon>
        <taxon>Metazoa</taxon>
        <taxon>Chordata</taxon>
        <taxon>Craniata</taxon>
        <taxon>Vertebrata</taxon>
        <taxon>Euteleostomi</taxon>
        <taxon>Mammalia</taxon>
        <taxon>Eutheria</taxon>
        <taxon>Euarchontoglires</taxon>
        <taxon>Primates</taxon>
        <taxon>Haplorrhini</taxon>
        <taxon>Platyrrhini</taxon>
        <taxon>Cebidae</taxon>
        <taxon>Callitrichinae</taxon>
        <taxon>Saguinus</taxon>
    </lineage>
</organism>
<reference evidence="2 3" key="1">
    <citation type="submission" date="2023-05" db="EMBL/GenBank/DDBJ databases">
        <title>B98-5 Cell Line De Novo Hybrid Assembly: An Optical Mapping Approach.</title>
        <authorList>
            <person name="Kananen K."/>
            <person name="Auerbach J.A."/>
            <person name="Kautto E."/>
            <person name="Blachly J.S."/>
        </authorList>
    </citation>
    <scope>NUCLEOTIDE SEQUENCE [LARGE SCALE GENOMIC DNA]</scope>
    <source>
        <strain evidence="2">B95-8</strain>
        <tissue evidence="2">Cell line</tissue>
    </source>
</reference>
<name>A0ABQ9VFA7_SAGOE</name>
<keyword evidence="3" id="KW-1185">Reference proteome</keyword>
<evidence type="ECO:0000256" key="1">
    <source>
        <dbReference type="SAM" id="MobiDB-lite"/>
    </source>
</evidence>
<evidence type="ECO:0000313" key="2">
    <source>
        <dbReference type="EMBL" id="KAK2108065.1"/>
    </source>
</evidence>
<dbReference type="EMBL" id="JASSZA010000006">
    <property type="protein sequence ID" value="KAK2108065.1"/>
    <property type="molecule type" value="Genomic_DNA"/>
</dbReference>
<feature type="compositionally biased region" description="Basic and acidic residues" evidence="1">
    <location>
        <begin position="68"/>
        <end position="83"/>
    </location>
</feature>
<feature type="compositionally biased region" description="Low complexity" evidence="1">
    <location>
        <begin position="39"/>
        <end position="64"/>
    </location>
</feature>